<reference evidence="2" key="1">
    <citation type="submission" date="2007-03" db="EMBL/GenBank/DDBJ databases">
        <authorList>
            <person name="Stapleton M."/>
            <person name="Carlson J."/>
            <person name="Frise E."/>
            <person name="Kapadia B."/>
            <person name="Park S."/>
            <person name="Wan K."/>
            <person name="Yu C."/>
            <person name="Celniker S."/>
        </authorList>
    </citation>
    <scope>NUCLEOTIDE SEQUENCE</scope>
    <source>
        <strain evidence="2">Berkeley</strain>
    </source>
</reference>
<keyword evidence="1" id="KW-0732">Signal</keyword>
<dbReference type="VEuPathDB" id="VectorBase:FBgn0033358"/>
<accession>A4IEC7</accession>
<sequence length="271" mass="29520">MSIFPRWAAMLLLLGLAHQLDPSLAASASSFASGNAWQRALFGRESRNLMHRRAPFSGAADLGLDEYLGPYGAVEQEQHQPHPPPQQMRQQTEVYGIVEPLIEDTPCADRPCLLNDDCCPSGVCVSTYGEGKCVYVFGRQRDLCQGHADCPQGSSCMLVPQEGAWRCEPSVESGGSTSLLEGIFGAKERQPLGSECSSSSDCQVINGMCCQQQRLHHRAAIKLSCGYFRDAFDCVDMVGAEQSIDATEDRSSRVAKLIKPKESSQTAIELD</sequence>
<dbReference type="EMBL" id="AY060273">
    <property type="protein sequence ID" value="ABO52824.1"/>
    <property type="molecule type" value="mRNA"/>
</dbReference>
<evidence type="ECO:0000256" key="1">
    <source>
        <dbReference type="SAM" id="SignalP"/>
    </source>
</evidence>
<organism evidence="2">
    <name type="scientific">Drosophila melanogaster</name>
    <name type="common">Fruit fly</name>
    <dbReference type="NCBI Taxonomy" id="7227"/>
    <lineage>
        <taxon>Eukaryota</taxon>
        <taxon>Metazoa</taxon>
        <taxon>Ecdysozoa</taxon>
        <taxon>Arthropoda</taxon>
        <taxon>Hexapoda</taxon>
        <taxon>Insecta</taxon>
        <taxon>Pterygota</taxon>
        <taxon>Neoptera</taxon>
        <taxon>Endopterygota</taxon>
        <taxon>Diptera</taxon>
        <taxon>Brachycera</taxon>
        <taxon>Muscomorpha</taxon>
        <taxon>Ephydroidea</taxon>
        <taxon>Drosophilidae</taxon>
        <taxon>Drosophila</taxon>
        <taxon>Sophophora</taxon>
    </lineage>
</organism>
<feature type="signal peptide" evidence="1">
    <location>
        <begin position="1"/>
        <end position="25"/>
    </location>
</feature>
<evidence type="ECO:0000313" key="2">
    <source>
        <dbReference type="EMBL" id="ABO52824.1"/>
    </source>
</evidence>
<feature type="chain" id="PRO_5002670387" evidence="1">
    <location>
        <begin position="26"/>
        <end position="271"/>
    </location>
</feature>
<protein>
    <submittedName>
        <fullName evidence="2">GH10639p</fullName>
    </submittedName>
</protein>
<dbReference type="ExpressionAtlas" id="A4IEC7">
    <property type="expression patterns" value="baseline and differential"/>
</dbReference>
<dbReference type="OrthoDB" id="4321958at2759"/>
<gene>
    <name evidence="2" type="primary">CG8216</name>
</gene>
<name>A4IEC7_DROME</name>
<dbReference type="HOGENOM" id="CLU_1090959_0_0_1"/>
<proteinExistence type="evidence at transcript level"/>
<dbReference type="AlphaFoldDB" id="A4IEC7"/>